<organism evidence="3 4">
    <name type="scientific">Hanseniaspora guilliermondii</name>
    <dbReference type="NCBI Taxonomy" id="56406"/>
    <lineage>
        <taxon>Eukaryota</taxon>
        <taxon>Fungi</taxon>
        <taxon>Dikarya</taxon>
        <taxon>Ascomycota</taxon>
        <taxon>Saccharomycotina</taxon>
        <taxon>Saccharomycetes</taxon>
        <taxon>Saccharomycodales</taxon>
        <taxon>Saccharomycodaceae</taxon>
        <taxon>Hanseniaspora</taxon>
    </lineage>
</organism>
<feature type="compositionally biased region" description="Low complexity" evidence="2">
    <location>
        <begin position="9"/>
        <end position="21"/>
    </location>
</feature>
<dbReference type="EMBL" id="FQNF01000012">
    <property type="protein sequence ID" value="SGZ38757.1"/>
    <property type="molecule type" value="Genomic_DNA"/>
</dbReference>
<gene>
    <name evidence="3" type="ORF">HGUI_00957</name>
</gene>
<dbReference type="VEuPathDB" id="FungiDB:HGUI_00957"/>
<proteinExistence type="predicted"/>
<feature type="coiled-coil region" evidence="1">
    <location>
        <begin position="108"/>
        <end position="142"/>
    </location>
</feature>
<accession>A0A1L0CJ13</accession>
<dbReference type="Proteomes" id="UP000183365">
    <property type="component" value="Unassembled WGS sequence"/>
</dbReference>
<evidence type="ECO:0000256" key="1">
    <source>
        <dbReference type="SAM" id="Coils"/>
    </source>
</evidence>
<reference evidence="4" key="1">
    <citation type="submission" date="2016-11" db="EMBL/GenBank/DDBJ databases">
        <authorList>
            <person name="Guldener U."/>
        </authorList>
    </citation>
    <scope>NUCLEOTIDE SEQUENCE [LARGE SCALE GENOMIC DNA]</scope>
</reference>
<name>A0A1L0CJ13_9ASCO</name>
<evidence type="ECO:0000313" key="3">
    <source>
        <dbReference type="EMBL" id="SGZ38757.1"/>
    </source>
</evidence>
<keyword evidence="4" id="KW-1185">Reference proteome</keyword>
<feature type="region of interest" description="Disordered" evidence="2">
    <location>
        <begin position="1"/>
        <end position="21"/>
    </location>
</feature>
<protein>
    <submittedName>
        <fullName evidence="3">Uncharacterized protein</fullName>
    </submittedName>
</protein>
<dbReference type="OrthoDB" id="3973420at2759"/>
<keyword evidence="1" id="KW-0175">Coiled coil</keyword>
<evidence type="ECO:0000313" key="4">
    <source>
        <dbReference type="Proteomes" id="UP000183365"/>
    </source>
</evidence>
<sequence length="363" mass="42767">MKTEGENKSLSSDSNSSSSFSFNSTNHTICYLHNNSDVICIKCLKKLVLDKRINCNVINGIINENKRILNEILAESLFYEQDTLSKAIGEEYHEEIRILRTQAILLKKNKETKTNNDLKEELKKINKENDKKRKEIDFLMKKKQLNASPGIDFSLNKDINDTKRYTFYKKDMKVLEAKLLHELVYFIDLRKNKHNNYFYICNNKLPLPRLIHKIVKVNDNSSLYNKRLYLLIEHLINFIESGYKIFYRNSQEYDLLKMALNTAFSDEMIELRKDKLSIVVAKKLTLILTLLQMIYMKRHDGKVTELLVDIEETDSLAKLIRISLIETNVQNFGNRETLQVKRINMPSDIINYYKHKLLELLQK</sequence>
<evidence type="ECO:0000256" key="2">
    <source>
        <dbReference type="SAM" id="MobiDB-lite"/>
    </source>
</evidence>
<dbReference type="AlphaFoldDB" id="A0A1L0CJ13"/>